<accession>A0A8E2JRB8</accession>
<dbReference type="EMBL" id="KV750032">
    <property type="protein sequence ID" value="OCL06572.1"/>
    <property type="molecule type" value="Genomic_DNA"/>
</dbReference>
<keyword evidence="2" id="KW-1185">Reference proteome</keyword>
<gene>
    <name evidence="1" type="ORF">AOQ84DRAFT_410695</name>
</gene>
<sequence length="191" mass="21435">MNVNEISMWLQKSLFTPKRGSQLALGKWESVVEIITALCRHGLNPNEKYDGSTIWIHFLSLYRILQNQNREAVLLTKILKLFLRSASIDQMYWGECCLIKSFLDDLGLHKYGENILQAFRMLLSHGLDPNLSVDGGTVWDLLLQKIGPPARVGEGAISSGFLSYGANPHCKSIQSSLECLSEKKKEVVAKV</sequence>
<organism evidence="1 2">
    <name type="scientific">Glonium stellatum</name>
    <dbReference type="NCBI Taxonomy" id="574774"/>
    <lineage>
        <taxon>Eukaryota</taxon>
        <taxon>Fungi</taxon>
        <taxon>Dikarya</taxon>
        <taxon>Ascomycota</taxon>
        <taxon>Pezizomycotina</taxon>
        <taxon>Dothideomycetes</taxon>
        <taxon>Pleosporomycetidae</taxon>
        <taxon>Gloniales</taxon>
        <taxon>Gloniaceae</taxon>
        <taxon>Glonium</taxon>
    </lineage>
</organism>
<evidence type="ECO:0000313" key="2">
    <source>
        <dbReference type="Proteomes" id="UP000250140"/>
    </source>
</evidence>
<proteinExistence type="predicted"/>
<dbReference type="AlphaFoldDB" id="A0A8E2JRB8"/>
<reference evidence="1 2" key="1">
    <citation type="journal article" date="2016" name="Nat. Commun.">
        <title>Ectomycorrhizal ecology is imprinted in the genome of the dominant symbiotic fungus Cenococcum geophilum.</title>
        <authorList>
            <consortium name="DOE Joint Genome Institute"/>
            <person name="Peter M."/>
            <person name="Kohler A."/>
            <person name="Ohm R.A."/>
            <person name="Kuo A."/>
            <person name="Krutzmann J."/>
            <person name="Morin E."/>
            <person name="Arend M."/>
            <person name="Barry K.W."/>
            <person name="Binder M."/>
            <person name="Choi C."/>
            <person name="Clum A."/>
            <person name="Copeland A."/>
            <person name="Grisel N."/>
            <person name="Haridas S."/>
            <person name="Kipfer T."/>
            <person name="LaButti K."/>
            <person name="Lindquist E."/>
            <person name="Lipzen A."/>
            <person name="Maire R."/>
            <person name="Meier B."/>
            <person name="Mihaltcheva S."/>
            <person name="Molinier V."/>
            <person name="Murat C."/>
            <person name="Poggeler S."/>
            <person name="Quandt C.A."/>
            <person name="Sperisen C."/>
            <person name="Tritt A."/>
            <person name="Tisserant E."/>
            <person name="Crous P.W."/>
            <person name="Henrissat B."/>
            <person name="Nehls U."/>
            <person name="Egli S."/>
            <person name="Spatafora J.W."/>
            <person name="Grigoriev I.V."/>
            <person name="Martin F.M."/>
        </authorList>
    </citation>
    <scope>NUCLEOTIDE SEQUENCE [LARGE SCALE GENOMIC DNA]</scope>
    <source>
        <strain evidence="1 2">CBS 207.34</strain>
    </source>
</reference>
<protein>
    <submittedName>
        <fullName evidence="1">Uncharacterized protein</fullName>
    </submittedName>
</protein>
<name>A0A8E2JRB8_9PEZI</name>
<evidence type="ECO:0000313" key="1">
    <source>
        <dbReference type="EMBL" id="OCL06572.1"/>
    </source>
</evidence>
<dbReference type="Proteomes" id="UP000250140">
    <property type="component" value="Unassembled WGS sequence"/>
</dbReference>